<evidence type="ECO:0000313" key="4">
    <source>
        <dbReference type="Proteomes" id="UP000078200"/>
    </source>
</evidence>
<reference evidence="3" key="1">
    <citation type="submission" date="2020-05" db="UniProtKB">
        <authorList>
            <consortium name="EnsemblMetazoa"/>
        </authorList>
    </citation>
    <scope>IDENTIFICATION</scope>
    <source>
        <strain evidence="3">TTRI</strain>
    </source>
</reference>
<evidence type="ECO:0000259" key="2">
    <source>
        <dbReference type="Pfam" id="PF16013"/>
    </source>
</evidence>
<name>A0A1A9VNS5_GLOAU</name>
<keyword evidence="4" id="KW-1185">Reference proteome</keyword>
<keyword evidence="1" id="KW-1133">Transmembrane helix</keyword>
<keyword evidence="1" id="KW-0472">Membrane</keyword>
<protein>
    <recommendedName>
        <fullName evidence="2">DUF4781 domain-containing protein</fullName>
    </recommendedName>
</protein>
<dbReference type="STRING" id="7395.A0A1A9VNS5"/>
<dbReference type="AlphaFoldDB" id="A0A1A9VNS5"/>
<proteinExistence type="predicted"/>
<dbReference type="EnsemblMetazoa" id="GAUT042876-RA">
    <property type="protein sequence ID" value="GAUT042876-PA"/>
    <property type="gene ID" value="GAUT042876"/>
</dbReference>
<dbReference type="Gene3D" id="2.60.40.790">
    <property type="match status" value="1"/>
</dbReference>
<feature type="transmembrane region" description="Helical" evidence="1">
    <location>
        <begin position="160"/>
        <end position="182"/>
    </location>
</feature>
<evidence type="ECO:0000313" key="3">
    <source>
        <dbReference type="EnsemblMetazoa" id="GAUT042876-PA"/>
    </source>
</evidence>
<accession>A0A1A9VNS5</accession>
<evidence type="ECO:0000256" key="1">
    <source>
        <dbReference type="SAM" id="Phobius"/>
    </source>
</evidence>
<sequence>MQQAIPNSIICRIMVNKDDIREYKKIENFGQESIYQGDQGEILKEKIRQFIPDLPNNDNGVRPRGQGTIEKIRSTLYSNIWAQSRVYQNWESYIEENILPHGSIVVPRRGIFTLDNEDSVILDLYTHRPRGLSMQAANKASAAVSLGAACVPLAALALPIAPLMACAGIIAIAAGTFSTAIYQQARGSWLGVAGGLIGATTVAATSYMTSATAAGTATAKYKDGDDITGEDVMQLAASLVLFTHSVYNFRMAAKIVEDSRSRYTSNYRNSLKTCLSFAVYWRDRGGTRCELNSVSQILQTNCLAVSDQSILKTNLKPTAITENIIIMVQETNVKINPIVRPYSSQTGRLKNSQVIVSNQLTTVANISDGRDERIVSIMRIITVNRSTKECINIELEALLAKQDHVEAKFEWHEVLKDIYYLLINFAADIHGEENILILDLFGVVTPKLVSHELRGLNVIVRLVKSVHITWPRLLKDARKFSCLSYDYNFIDVREIDGVNPTSLNYKVASDEITDSGSDSEEDLFHTYNRTEKCGDDADPFS</sequence>
<feature type="transmembrane region" description="Helical" evidence="1">
    <location>
        <begin position="189"/>
        <end position="208"/>
    </location>
</feature>
<keyword evidence="1" id="KW-0812">Transmembrane</keyword>
<organism evidence="3 4">
    <name type="scientific">Glossina austeni</name>
    <name type="common">Savannah tsetse fly</name>
    <dbReference type="NCBI Taxonomy" id="7395"/>
    <lineage>
        <taxon>Eukaryota</taxon>
        <taxon>Metazoa</taxon>
        <taxon>Ecdysozoa</taxon>
        <taxon>Arthropoda</taxon>
        <taxon>Hexapoda</taxon>
        <taxon>Insecta</taxon>
        <taxon>Pterygota</taxon>
        <taxon>Neoptera</taxon>
        <taxon>Endopterygota</taxon>
        <taxon>Diptera</taxon>
        <taxon>Brachycera</taxon>
        <taxon>Muscomorpha</taxon>
        <taxon>Hippoboscoidea</taxon>
        <taxon>Glossinidae</taxon>
        <taxon>Glossina</taxon>
    </lineage>
</organism>
<dbReference type="VEuPathDB" id="VectorBase:GAUT042876"/>
<feature type="domain" description="DUF4781" evidence="2">
    <location>
        <begin position="83"/>
        <end position="179"/>
    </location>
</feature>
<dbReference type="InterPro" id="IPR031962">
    <property type="entry name" value="DUF4781"/>
</dbReference>
<dbReference type="Proteomes" id="UP000078200">
    <property type="component" value="Unassembled WGS sequence"/>
</dbReference>
<dbReference type="PANTHER" id="PTHR21115">
    <property type="entry name" value="GH06117P-RELATED"/>
    <property type="match status" value="1"/>
</dbReference>
<feature type="domain" description="DUF4781" evidence="2">
    <location>
        <begin position="220"/>
        <end position="273"/>
    </location>
</feature>
<dbReference type="PANTHER" id="PTHR21115:SF0">
    <property type="entry name" value="GH06117P-RELATED"/>
    <property type="match status" value="1"/>
</dbReference>
<dbReference type="Pfam" id="PF16013">
    <property type="entry name" value="DUF4781"/>
    <property type="match status" value="2"/>
</dbReference>
<dbReference type="SUPFAM" id="SSF49764">
    <property type="entry name" value="HSP20-like chaperones"/>
    <property type="match status" value="1"/>
</dbReference>
<dbReference type="InterPro" id="IPR008978">
    <property type="entry name" value="HSP20-like_chaperone"/>
</dbReference>